<dbReference type="EC" id="6.1.1.4" evidence="3"/>
<evidence type="ECO:0000256" key="9">
    <source>
        <dbReference type="ARBA" id="ARBA00030520"/>
    </source>
</evidence>
<dbReference type="FunFam" id="1.10.730.10:FF:000002">
    <property type="entry name" value="Leucine--tRNA ligase"/>
    <property type="match status" value="1"/>
</dbReference>
<comment type="catalytic activity">
    <reaction evidence="10">
        <text>tRNA(Leu) + L-leucine + ATP = L-leucyl-tRNA(Leu) + AMP + diphosphate</text>
        <dbReference type="Rhea" id="RHEA:11688"/>
        <dbReference type="Rhea" id="RHEA-COMP:9613"/>
        <dbReference type="Rhea" id="RHEA-COMP:9622"/>
        <dbReference type="ChEBI" id="CHEBI:30616"/>
        <dbReference type="ChEBI" id="CHEBI:33019"/>
        <dbReference type="ChEBI" id="CHEBI:57427"/>
        <dbReference type="ChEBI" id="CHEBI:78442"/>
        <dbReference type="ChEBI" id="CHEBI:78494"/>
        <dbReference type="ChEBI" id="CHEBI:456215"/>
        <dbReference type="EC" id="6.1.1.4"/>
    </reaction>
</comment>
<evidence type="ECO:0000256" key="3">
    <source>
        <dbReference type="ARBA" id="ARBA00013164"/>
    </source>
</evidence>
<dbReference type="eggNOG" id="KOG0435">
    <property type="taxonomic scope" value="Eukaryota"/>
</dbReference>
<dbReference type="RefSeq" id="XP_014156653.1">
    <property type="nucleotide sequence ID" value="XM_014301178.1"/>
</dbReference>
<dbReference type="AlphaFoldDB" id="A0A0L0G1Q2"/>
<sequence>MVKASCDLVSAESDSAREKRRTTVEQYVHKVANMSSTTRQAEGGSSTGLDLQLYALNPFNGKRIPVYACDYVLSDYGTGAVMGVPAHDSRDALFAQNHNLEVVPVYSGTDLGAAGSSGSIGGGDSDGRDNVGSQADGSGSEGAAEDTDSVVLVESGEFSGMPVALGRAAIAAKALDMGIGETTTQYKIRDWGVSRQRYWGAPIPIVHCKSCKAVAVPESDLPVRLPETVTLSGRGGSPLETAKDWLHTTCPKCHGPAVRDTNTMDTFVDSSWYFLRYLDPNNTEALAGAAAVKGMPVDLYIGGIEHAIMHLLYSRFVTKFLRDEGVIPNCSEPFTELLNQGMVHGRTFTHPTTGQYLKPDEVDLSDPLKPLIRESGLVPTDSFEKMSKSKYNGVDPSAASEQHGVDTLRLHMLFKAPPELVLDWDTQSIQGSRRWLVRVWGLVQELLECRILTDDGYKGSDIDIESRRMLHRTVQSVETALETHSFNSAVAKLMGFTNEIRQHRDRGMSSILLHDCIEMLAVLSYPMVPHIASEIWEVVTHRPTSAMRWPVVDHKLLATAERTVVIQINGRTKGTVTVDSNATDAQVQEAALASDVVKKQQLDMDSIRRMIVANKGGLINLVMPKKK</sequence>
<dbReference type="InterPro" id="IPR014729">
    <property type="entry name" value="Rossmann-like_a/b/a_fold"/>
</dbReference>
<dbReference type="OrthoDB" id="15954at2759"/>
<dbReference type="GO" id="GO:0004823">
    <property type="term" value="F:leucine-tRNA ligase activity"/>
    <property type="evidence" value="ECO:0007669"/>
    <property type="project" value="UniProtKB-EC"/>
</dbReference>
<evidence type="ECO:0000256" key="8">
    <source>
        <dbReference type="ARBA" id="ARBA00023146"/>
    </source>
</evidence>
<dbReference type="InterPro" id="IPR013155">
    <property type="entry name" value="M/V/L/I-tRNA-synth_anticd-bd"/>
</dbReference>
<dbReference type="NCBIfam" id="TIGR00396">
    <property type="entry name" value="leuS_bact"/>
    <property type="match status" value="1"/>
</dbReference>
<dbReference type="FunFam" id="3.40.50.620:FF:000100">
    <property type="entry name" value="probable leucine--tRNA ligase, mitochondrial"/>
    <property type="match status" value="1"/>
</dbReference>
<evidence type="ECO:0000313" key="16">
    <source>
        <dbReference type="Proteomes" id="UP000054560"/>
    </source>
</evidence>
<dbReference type="Gene3D" id="1.10.730.10">
    <property type="entry name" value="Isoleucyl-tRNA Synthetase, Domain 1"/>
    <property type="match status" value="1"/>
</dbReference>
<dbReference type="GO" id="GO:0006429">
    <property type="term" value="P:leucyl-tRNA aminoacylation"/>
    <property type="evidence" value="ECO:0007669"/>
    <property type="project" value="InterPro"/>
</dbReference>
<dbReference type="Pfam" id="PF13603">
    <property type="entry name" value="tRNA-synt_1_2"/>
    <property type="match status" value="1"/>
</dbReference>
<dbReference type="InterPro" id="IPR002300">
    <property type="entry name" value="aa-tRNA-synth_Ia"/>
</dbReference>
<evidence type="ECO:0000259" key="13">
    <source>
        <dbReference type="Pfam" id="PF08264"/>
    </source>
</evidence>
<dbReference type="GO" id="GO:0032543">
    <property type="term" value="P:mitochondrial translation"/>
    <property type="evidence" value="ECO:0007669"/>
    <property type="project" value="TreeGrafter"/>
</dbReference>
<dbReference type="CDD" id="cd07958">
    <property type="entry name" value="Anticodon_Ia_Leu_BEm"/>
    <property type="match status" value="1"/>
</dbReference>
<keyword evidence="4" id="KW-0436">Ligase</keyword>
<evidence type="ECO:0000256" key="1">
    <source>
        <dbReference type="ARBA" id="ARBA00004173"/>
    </source>
</evidence>
<dbReference type="SUPFAM" id="SSF50677">
    <property type="entry name" value="ValRS/IleRS/LeuRS editing domain"/>
    <property type="match status" value="1"/>
</dbReference>
<dbReference type="Gene3D" id="3.40.50.620">
    <property type="entry name" value="HUPs"/>
    <property type="match status" value="1"/>
</dbReference>
<dbReference type="PANTHER" id="PTHR43740">
    <property type="entry name" value="LEUCYL-TRNA SYNTHETASE"/>
    <property type="match status" value="1"/>
</dbReference>
<keyword evidence="5" id="KW-0547">Nucleotide-binding</keyword>
<dbReference type="PRINTS" id="PR00985">
    <property type="entry name" value="TRNASYNTHLEU"/>
</dbReference>
<reference evidence="15 16" key="1">
    <citation type="submission" date="2011-02" db="EMBL/GenBank/DDBJ databases">
        <title>The Genome Sequence of Sphaeroforma arctica JP610.</title>
        <authorList>
            <consortium name="The Broad Institute Genome Sequencing Platform"/>
            <person name="Russ C."/>
            <person name="Cuomo C."/>
            <person name="Young S.K."/>
            <person name="Zeng Q."/>
            <person name="Gargeya S."/>
            <person name="Alvarado L."/>
            <person name="Berlin A."/>
            <person name="Chapman S.B."/>
            <person name="Chen Z."/>
            <person name="Freedman E."/>
            <person name="Gellesch M."/>
            <person name="Goldberg J."/>
            <person name="Griggs A."/>
            <person name="Gujja S."/>
            <person name="Heilman E."/>
            <person name="Heiman D."/>
            <person name="Howarth C."/>
            <person name="Mehta T."/>
            <person name="Neiman D."/>
            <person name="Pearson M."/>
            <person name="Roberts A."/>
            <person name="Saif S."/>
            <person name="Shea T."/>
            <person name="Shenoy N."/>
            <person name="Sisk P."/>
            <person name="Stolte C."/>
            <person name="Sykes S."/>
            <person name="White J."/>
            <person name="Yandava C."/>
            <person name="Burger G."/>
            <person name="Gray M.W."/>
            <person name="Holland P.W.H."/>
            <person name="King N."/>
            <person name="Lang F.B.F."/>
            <person name="Roger A.J."/>
            <person name="Ruiz-Trillo I."/>
            <person name="Haas B."/>
            <person name="Nusbaum C."/>
            <person name="Birren B."/>
        </authorList>
    </citation>
    <scope>NUCLEOTIDE SEQUENCE [LARGE SCALE GENOMIC DNA]</scope>
    <source>
        <strain evidence="15 16">JP610</strain>
    </source>
</reference>
<dbReference type="SUPFAM" id="SSF47323">
    <property type="entry name" value="Anticodon-binding domain of a subclass of class I aminoacyl-tRNA synthetases"/>
    <property type="match status" value="1"/>
</dbReference>
<comment type="similarity">
    <text evidence="2">Belongs to the class-I aminoacyl-tRNA synthetase family.</text>
</comment>
<organism evidence="15 16">
    <name type="scientific">Sphaeroforma arctica JP610</name>
    <dbReference type="NCBI Taxonomy" id="667725"/>
    <lineage>
        <taxon>Eukaryota</taxon>
        <taxon>Ichthyosporea</taxon>
        <taxon>Ichthyophonida</taxon>
        <taxon>Sphaeroforma</taxon>
    </lineage>
</organism>
<evidence type="ECO:0000256" key="7">
    <source>
        <dbReference type="ARBA" id="ARBA00022917"/>
    </source>
</evidence>
<dbReference type="GO" id="GO:0005739">
    <property type="term" value="C:mitochondrion"/>
    <property type="evidence" value="ECO:0007669"/>
    <property type="project" value="UniProtKB-SubCell"/>
</dbReference>
<dbReference type="GO" id="GO:0002161">
    <property type="term" value="F:aminoacyl-tRNA deacylase activity"/>
    <property type="evidence" value="ECO:0007669"/>
    <property type="project" value="InterPro"/>
</dbReference>
<comment type="subcellular location">
    <subcellularLocation>
        <location evidence="1">Mitochondrion</location>
    </subcellularLocation>
</comment>
<feature type="domain" description="Aminoacyl-tRNA synthetase class Ia" evidence="12">
    <location>
        <begin position="367"/>
        <end position="416"/>
    </location>
</feature>
<dbReference type="InterPro" id="IPR009080">
    <property type="entry name" value="tRNAsynth_Ia_anticodon-bd"/>
</dbReference>
<feature type="region of interest" description="Disordered" evidence="11">
    <location>
        <begin position="116"/>
        <end position="147"/>
    </location>
</feature>
<dbReference type="Pfam" id="PF00133">
    <property type="entry name" value="tRNA-synt_1"/>
    <property type="match status" value="2"/>
</dbReference>
<keyword evidence="16" id="KW-1185">Reference proteome</keyword>
<keyword evidence="6" id="KW-0067">ATP-binding</keyword>
<evidence type="ECO:0000256" key="6">
    <source>
        <dbReference type="ARBA" id="ARBA00022840"/>
    </source>
</evidence>
<evidence type="ECO:0000256" key="2">
    <source>
        <dbReference type="ARBA" id="ARBA00005594"/>
    </source>
</evidence>
<dbReference type="InterPro" id="IPR025709">
    <property type="entry name" value="Leu_tRNA-synth_edit"/>
</dbReference>
<dbReference type="Proteomes" id="UP000054560">
    <property type="component" value="Unassembled WGS sequence"/>
</dbReference>
<evidence type="ECO:0000256" key="4">
    <source>
        <dbReference type="ARBA" id="ARBA00022598"/>
    </source>
</evidence>
<keyword evidence="7" id="KW-0648">Protein biosynthesis</keyword>
<evidence type="ECO:0000256" key="5">
    <source>
        <dbReference type="ARBA" id="ARBA00022741"/>
    </source>
</evidence>
<dbReference type="SUPFAM" id="SSF52374">
    <property type="entry name" value="Nucleotidylyl transferase"/>
    <property type="match status" value="1"/>
</dbReference>
<dbReference type="InterPro" id="IPR002302">
    <property type="entry name" value="Leu-tRNA-ligase"/>
</dbReference>
<dbReference type="GeneID" id="25905469"/>
<dbReference type="InterPro" id="IPR009008">
    <property type="entry name" value="Val/Leu/Ile-tRNA-synth_edit"/>
</dbReference>
<evidence type="ECO:0000256" key="11">
    <source>
        <dbReference type="SAM" id="MobiDB-lite"/>
    </source>
</evidence>
<feature type="domain" description="Leucyl-tRNA synthetase editing" evidence="14">
    <location>
        <begin position="18"/>
        <end position="107"/>
    </location>
</feature>
<evidence type="ECO:0000256" key="10">
    <source>
        <dbReference type="ARBA" id="ARBA00047469"/>
    </source>
</evidence>
<accession>A0A0L0G1Q2</accession>
<dbReference type="STRING" id="667725.A0A0L0G1Q2"/>
<feature type="domain" description="Aminoacyl-tRNA synthetase class Ia" evidence="12">
    <location>
        <begin position="187"/>
        <end position="344"/>
    </location>
</feature>
<keyword evidence="8" id="KW-0030">Aminoacyl-tRNA synthetase</keyword>
<dbReference type="GO" id="GO:0005524">
    <property type="term" value="F:ATP binding"/>
    <property type="evidence" value="ECO:0007669"/>
    <property type="project" value="UniProtKB-KW"/>
</dbReference>
<feature type="domain" description="Methionyl/Valyl/Leucyl/Isoleucyl-tRNA synthetase anticodon-binding" evidence="13">
    <location>
        <begin position="468"/>
        <end position="585"/>
    </location>
</feature>
<evidence type="ECO:0000313" key="15">
    <source>
        <dbReference type="EMBL" id="KNC82751.1"/>
    </source>
</evidence>
<dbReference type="Pfam" id="PF08264">
    <property type="entry name" value="Anticodon_1"/>
    <property type="match status" value="1"/>
</dbReference>
<dbReference type="PANTHER" id="PTHR43740:SF2">
    <property type="entry name" value="LEUCINE--TRNA LIGASE, MITOCHONDRIAL"/>
    <property type="match status" value="1"/>
</dbReference>
<proteinExistence type="inferred from homology"/>
<evidence type="ECO:0000259" key="14">
    <source>
        <dbReference type="Pfam" id="PF13603"/>
    </source>
</evidence>
<name>A0A0L0G1Q2_9EUKA</name>
<evidence type="ECO:0000259" key="12">
    <source>
        <dbReference type="Pfam" id="PF00133"/>
    </source>
</evidence>
<gene>
    <name evidence="15" type="ORF">SARC_04965</name>
</gene>
<protein>
    <recommendedName>
        <fullName evidence="3">leucine--tRNA ligase</fullName>
        <ecNumber evidence="3">6.1.1.4</ecNumber>
    </recommendedName>
    <alternativeName>
        <fullName evidence="9">Leucyl-tRNA synthetase</fullName>
    </alternativeName>
</protein>
<dbReference type="EMBL" id="KQ241896">
    <property type="protein sequence ID" value="KNC82751.1"/>
    <property type="molecule type" value="Genomic_DNA"/>
</dbReference>